<dbReference type="PANTHER" id="PTHR34987">
    <property type="entry name" value="C, PUTATIVE (AFU_ORTHOLOGUE AFUA_3G02880)-RELATED"/>
    <property type="match status" value="1"/>
</dbReference>
<evidence type="ECO:0000259" key="2">
    <source>
        <dbReference type="Pfam" id="PF17389"/>
    </source>
</evidence>
<feature type="domain" description="Alpha-L-rhamnosidase C-terminal" evidence="3">
    <location>
        <begin position="707"/>
        <end position="762"/>
    </location>
</feature>
<dbReference type="Proteomes" id="UP000187464">
    <property type="component" value="Chromosome I"/>
</dbReference>
<evidence type="ECO:0000259" key="3">
    <source>
        <dbReference type="Pfam" id="PF17390"/>
    </source>
</evidence>
<dbReference type="GO" id="GO:0005975">
    <property type="term" value="P:carbohydrate metabolic process"/>
    <property type="evidence" value="ECO:0007669"/>
    <property type="project" value="InterPro"/>
</dbReference>
<dbReference type="Pfam" id="PF17390">
    <property type="entry name" value="Bac_rhamnosid_C"/>
    <property type="match status" value="1"/>
</dbReference>
<dbReference type="AlphaFoldDB" id="A0A1R3T9P5"/>
<dbReference type="SUPFAM" id="SSF49785">
    <property type="entry name" value="Galactose-binding domain-like"/>
    <property type="match status" value="1"/>
</dbReference>
<keyword evidence="1" id="KW-0732">Signal</keyword>
<dbReference type="KEGG" id="psac:PSM36_3220"/>
<dbReference type="InterPro" id="IPR035398">
    <property type="entry name" value="Bac_rhamnosid_C"/>
</dbReference>
<dbReference type="Gene3D" id="2.60.120.260">
    <property type="entry name" value="Galactose-binding domain-like"/>
    <property type="match status" value="2"/>
</dbReference>
<proteinExistence type="predicted"/>
<dbReference type="RefSeq" id="WP_076931726.1">
    <property type="nucleotide sequence ID" value="NZ_LT605205.1"/>
</dbReference>
<name>A0A1R3T9P5_9BACT</name>
<dbReference type="Gene3D" id="2.60.420.10">
    <property type="entry name" value="Maltose phosphorylase, domain 3"/>
    <property type="match status" value="1"/>
</dbReference>
<sequence length="784" mass="90113">MINQVNQIFLCSFLFLSLFPVSFAQPASHWVSYPSANQTAYGVYHFRKSFELDKVPDKMVIHVSADNRYNLFVNGKRVCYGPAKGDLKTYKYDIIDIAPFLHIGENLLAALVFNGGDDKPMAFISVQTAFMLRVENSNFSELNTNSNWKVYKNPAYRVISYHEMLFKERWFYGFYACGGGDEIFAEKYPWGWETTGFDDSGWIAAEPLLFDKQPPWNLVPRNIAFMDDHLAYPAKIRKVNNVNIPVGKWDGTSSLTIPANTSANILIDFEVLTMGYPELTVHGGAGSRIQVKYAEALYEAVHLKAHRDSVNNLNMFGVWDIFHADGGECMFRPLWKRCFRYVQFNVETKNEPLEIGSYILEYSGYPYPEMATFESDNEKLNEIFEMSQRTLRMCSGETYYDTPFYEQLSYGGDNRPIAAISTYNSTDDRLLREVLRLYPQSENKETGLFKSAYPSRFDFDMGTWSMGWVQTLLDYYLMRGDSAFVLQFTDNIEGVLRFYERHLDERTGLIGVVKNQNFVDWSITKGSLVRRNENGEARQSGLLTLYYAHTLDCVSRLYQETGLTSRSAHWKELSGKIKAAVYTNCWDEQKQLFRDYADKEIFSQHTNIMAILCDLVPPSAQTELLHRILQFESFEEMASSYFSFFLFKAMEKTGNEHLYLDNLDFWYNFIDRGHTTCGETGFASHDRSDCHAWSAHPAYFLLSSVCGIKPADIGFKTVKIEPHLGELKSLKADMPHPTGRIKVEYQLTKKGLQTLIVLPQGMSGSFRFKGAERILTEGENRFIL</sequence>
<dbReference type="EMBL" id="LT605205">
    <property type="protein sequence ID" value="SCD22008.1"/>
    <property type="molecule type" value="Genomic_DNA"/>
</dbReference>
<feature type="signal peptide" evidence="1">
    <location>
        <begin position="1"/>
        <end position="24"/>
    </location>
</feature>
<evidence type="ECO:0000256" key="1">
    <source>
        <dbReference type="SAM" id="SignalP"/>
    </source>
</evidence>
<protein>
    <submittedName>
        <fullName evidence="4">Putative Alpha-L-rhamnosidase</fullName>
        <ecNumber evidence="4">3.2.1.40</ecNumber>
    </submittedName>
</protein>
<accession>A0A1R3T9P5</accession>
<evidence type="ECO:0000313" key="5">
    <source>
        <dbReference type="Proteomes" id="UP000187464"/>
    </source>
</evidence>
<feature type="domain" description="Alpha-L-rhamnosidase six-hairpin glycosidase" evidence="2">
    <location>
        <begin position="369"/>
        <end position="704"/>
    </location>
</feature>
<dbReference type="InterPro" id="IPR008928">
    <property type="entry name" value="6-hairpin_glycosidase_sf"/>
</dbReference>
<dbReference type="STRING" id="1642647.PSM36_3220"/>
<dbReference type="InterPro" id="IPR035396">
    <property type="entry name" value="Bac_rhamnosid6H"/>
</dbReference>
<dbReference type="InterPro" id="IPR012341">
    <property type="entry name" value="6hp_glycosidase-like_sf"/>
</dbReference>
<dbReference type="PANTHER" id="PTHR34987:SF2">
    <property type="entry name" value="B, PUTATIVE (AFU_ORTHOLOGUE AFUA_7G05040)-RELATED"/>
    <property type="match status" value="1"/>
</dbReference>
<organism evidence="4 5">
    <name type="scientific">Proteiniphilum saccharofermentans</name>
    <dbReference type="NCBI Taxonomy" id="1642647"/>
    <lineage>
        <taxon>Bacteria</taxon>
        <taxon>Pseudomonadati</taxon>
        <taxon>Bacteroidota</taxon>
        <taxon>Bacteroidia</taxon>
        <taxon>Bacteroidales</taxon>
        <taxon>Dysgonomonadaceae</taxon>
        <taxon>Proteiniphilum</taxon>
    </lineage>
</organism>
<dbReference type="InterPro" id="IPR008979">
    <property type="entry name" value="Galactose-bd-like_sf"/>
</dbReference>
<dbReference type="EC" id="3.2.1.40" evidence="4"/>
<dbReference type="SUPFAM" id="SSF48208">
    <property type="entry name" value="Six-hairpin glycosidases"/>
    <property type="match status" value="1"/>
</dbReference>
<keyword evidence="4" id="KW-0378">Hydrolase</keyword>
<dbReference type="Gene3D" id="1.50.10.10">
    <property type="match status" value="1"/>
</dbReference>
<keyword evidence="4" id="KW-0326">Glycosidase</keyword>
<dbReference type="GO" id="GO:0030596">
    <property type="term" value="F:alpha-L-rhamnosidase activity"/>
    <property type="evidence" value="ECO:0007669"/>
    <property type="project" value="UniProtKB-EC"/>
</dbReference>
<evidence type="ECO:0000313" key="4">
    <source>
        <dbReference type="EMBL" id="SCD22008.1"/>
    </source>
</evidence>
<keyword evidence="5" id="KW-1185">Reference proteome</keyword>
<gene>
    <name evidence="4" type="ORF">PSM36_3220</name>
</gene>
<feature type="chain" id="PRO_5012390473" evidence="1">
    <location>
        <begin position="25"/>
        <end position="784"/>
    </location>
</feature>
<reference evidence="4 5" key="1">
    <citation type="submission" date="2016-08" db="EMBL/GenBank/DDBJ databases">
        <authorList>
            <person name="Seilhamer J.J."/>
        </authorList>
    </citation>
    <scope>NUCLEOTIDE SEQUENCE [LARGE SCALE GENOMIC DNA]</scope>
    <source>
        <strain evidence="4">M3/6</strain>
    </source>
</reference>
<dbReference type="Pfam" id="PF17389">
    <property type="entry name" value="Bac_rhamnosid6H"/>
    <property type="match status" value="1"/>
</dbReference>